<evidence type="ECO:0000256" key="1">
    <source>
        <dbReference type="ARBA" id="ARBA00023015"/>
    </source>
</evidence>
<proteinExistence type="predicted"/>
<name>A0A8T0HKJ8_CERPU</name>
<reference evidence="6" key="1">
    <citation type="submission" date="2020-06" db="EMBL/GenBank/DDBJ databases">
        <title>WGS assembly of Ceratodon purpureus strain R40.</title>
        <authorList>
            <person name="Carey S.B."/>
            <person name="Jenkins J."/>
            <person name="Shu S."/>
            <person name="Lovell J.T."/>
            <person name="Sreedasyam A."/>
            <person name="Maumus F."/>
            <person name="Tiley G.P."/>
            <person name="Fernandez-Pozo N."/>
            <person name="Barry K."/>
            <person name="Chen C."/>
            <person name="Wang M."/>
            <person name="Lipzen A."/>
            <person name="Daum C."/>
            <person name="Saski C.A."/>
            <person name="Payton A.C."/>
            <person name="Mcbreen J.C."/>
            <person name="Conrad R.E."/>
            <person name="Kollar L.M."/>
            <person name="Olsson S."/>
            <person name="Huttunen S."/>
            <person name="Landis J.B."/>
            <person name="Wickett N.J."/>
            <person name="Johnson M.G."/>
            <person name="Rensing S.A."/>
            <person name="Grimwood J."/>
            <person name="Schmutz J."/>
            <person name="Mcdaniel S.F."/>
        </authorList>
    </citation>
    <scope>NUCLEOTIDE SEQUENCE</scope>
    <source>
        <strain evidence="6">R40</strain>
    </source>
</reference>
<dbReference type="SUPFAM" id="SSF101936">
    <property type="entry name" value="DNA-binding pseudobarrel domain"/>
    <property type="match status" value="2"/>
</dbReference>
<sequence length="193" mass="21833">MQTPLEIPAGFTKRTGWPKETDCYLVTSISSMKQWPLKFLIRNTTTISAGTGCSNTFGTGWSEFLRDQGIEVGERSLVVAVYPPDSCMKFTKTLRATHIRSNKSARLDIQTRFWREFGEKQFDGISFTLRGPSSEAVVKSCCHRSPTQIFCFFASGWSEYCRLNLLKKDDTLLFSAIDTTVFHVTKLEKATKS</sequence>
<dbReference type="EMBL" id="CM026426">
    <property type="protein sequence ID" value="KAG0571341.1"/>
    <property type="molecule type" value="Genomic_DNA"/>
</dbReference>
<keyword evidence="4" id="KW-0539">Nucleus</keyword>
<feature type="domain" description="TF-B3" evidence="5">
    <location>
        <begin position="1"/>
        <end position="98"/>
    </location>
</feature>
<evidence type="ECO:0000313" key="7">
    <source>
        <dbReference type="Proteomes" id="UP000822688"/>
    </source>
</evidence>
<dbReference type="InterPro" id="IPR015300">
    <property type="entry name" value="DNA-bd_pseudobarrel_sf"/>
</dbReference>
<protein>
    <recommendedName>
        <fullName evidence="5">TF-B3 domain-containing protein</fullName>
    </recommendedName>
</protein>
<dbReference type="Proteomes" id="UP000822688">
    <property type="component" value="Chromosome V"/>
</dbReference>
<gene>
    <name evidence="6" type="ORF">KC19_VG003300</name>
</gene>
<keyword evidence="1" id="KW-0805">Transcription regulation</keyword>
<dbReference type="AlphaFoldDB" id="A0A8T0HKJ8"/>
<evidence type="ECO:0000256" key="2">
    <source>
        <dbReference type="ARBA" id="ARBA00023125"/>
    </source>
</evidence>
<dbReference type="Gene3D" id="2.40.330.10">
    <property type="entry name" value="DNA-binding pseudobarrel domain"/>
    <property type="match status" value="2"/>
</dbReference>
<dbReference type="InterPro" id="IPR003340">
    <property type="entry name" value="B3_DNA-bd"/>
</dbReference>
<keyword evidence="2" id="KW-0238">DNA-binding</keyword>
<evidence type="ECO:0000256" key="4">
    <source>
        <dbReference type="ARBA" id="ARBA00023242"/>
    </source>
</evidence>
<keyword evidence="7" id="KW-1185">Reference proteome</keyword>
<dbReference type="PROSITE" id="PS50863">
    <property type="entry name" value="B3"/>
    <property type="match status" value="1"/>
</dbReference>
<evidence type="ECO:0000256" key="3">
    <source>
        <dbReference type="ARBA" id="ARBA00023163"/>
    </source>
</evidence>
<accession>A0A8T0HKJ8</accession>
<comment type="caution">
    <text evidence="6">The sequence shown here is derived from an EMBL/GenBank/DDBJ whole genome shotgun (WGS) entry which is preliminary data.</text>
</comment>
<organism evidence="6 7">
    <name type="scientific">Ceratodon purpureus</name>
    <name type="common">Fire moss</name>
    <name type="synonym">Dicranum purpureum</name>
    <dbReference type="NCBI Taxonomy" id="3225"/>
    <lineage>
        <taxon>Eukaryota</taxon>
        <taxon>Viridiplantae</taxon>
        <taxon>Streptophyta</taxon>
        <taxon>Embryophyta</taxon>
        <taxon>Bryophyta</taxon>
        <taxon>Bryophytina</taxon>
        <taxon>Bryopsida</taxon>
        <taxon>Dicranidae</taxon>
        <taxon>Pseudoditrichales</taxon>
        <taxon>Ditrichaceae</taxon>
        <taxon>Ceratodon</taxon>
    </lineage>
</organism>
<evidence type="ECO:0000313" key="6">
    <source>
        <dbReference type="EMBL" id="KAG0571340.1"/>
    </source>
</evidence>
<evidence type="ECO:0000259" key="5">
    <source>
        <dbReference type="PROSITE" id="PS50863"/>
    </source>
</evidence>
<dbReference type="EMBL" id="CM026426">
    <property type="protein sequence ID" value="KAG0571340.1"/>
    <property type="molecule type" value="Genomic_DNA"/>
</dbReference>
<dbReference type="GO" id="GO:0003677">
    <property type="term" value="F:DNA binding"/>
    <property type="evidence" value="ECO:0007669"/>
    <property type="project" value="UniProtKB-KW"/>
</dbReference>
<keyword evidence="3" id="KW-0804">Transcription</keyword>
<dbReference type="CDD" id="cd10017">
    <property type="entry name" value="B3_DNA"/>
    <property type="match status" value="1"/>
</dbReference>